<keyword evidence="2" id="KW-0274">FAD</keyword>
<dbReference type="EMBL" id="QFQS01000003">
    <property type="protein sequence ID" value="PZQ97036.1"/>
    <property type="molecule type" value="Genomic_DNA"/>
</dbReference>
<dbReference type="SUPFAM" id="SSF55447">
    <property type="entry name" value="CO dehydrogenase flavoprotein C-terminal domain-like"/>
    <property type="match status" value="1"/>
</dbReference>
<comment type="caution">
    <text evidence="5">The sequence shown here is derived from an EMBL/GenBank/DDBJ whole genome shotgun (WGS) entry which is preliminary data.</text>
</comment>
<evidence type="ECO:0000256" key="1">
    <source>
        <dbReference type="ARBA" id="ARBA00022630"/>
    </source>
</evidence>
<dbReference type="InterPro" id="IPR005107">
    <property type="entry name" value="CO_DH_flav_C"/>
</dbReference>
<dbReference type="InterPro" id="IPR051312">
    <property type="entry name" value="Diverse_Substr_Oxidored"/>
</dbReference>
<keyword evidence="3" id="KW-0560">Oxidoreductase</keyword>
<reference evidence="5 6" key="1">
    <citation type="submission" date="2017-08" db="EMBL/GenBank/DDBJ databases">
        <title>Infants hospitalized years apart are colonized by the same room-sourced microbial strains.</title>
        <authorList>
            <person name="Brooks B."/>
            <person name="Olm M.R."/>
            <person name="Firek B.A."/>
            <person name="Baker R."/>
            <person name="Thomas B.C."/>
            <person name="Morowitz M.J."/>
            <person name="Banfield J.F."/>
        </authorList>
    </citation>
    <scope>NUCLEOTIDE SEQUENCE [LARGE SCALE GENOMIC DNA]</scope>
    <source>
        <strain evidence="5">S2_003_000_R2_11</strain>
    </source>
</reference>
<dbReference type="InterPro" id="IPR002346">
    <property type="entry name" value="Mopterin_DH_FAD-bd"/>
</dbReference>
<evidence type="ECO:0000313" key="6">
    <source>
        <dbReference type="Proteomes" id="UP000248975"/>
    </source>
</evidence>
<dbReference type="InterPro" id="IPR036318">
    <property type="entry name" value="FAD-bd_PCMH-like_sf"/>
</dbReference>
<sequence>MTLEFWSFPTVQEAATAAKEAGAAYIGGGTLVVRAVNEGDVSITRYVRSNDPGLSRIELDGGQVTLGASVTMSRIASDERLGFIAAAARAVGGPAIRNMATVGGNLFAPSPYGDFATALVALKAELLVGRKWVGIDDFLAARESSADIVSAVRFRLPEPGVLRFLKVSRIKPKGVAVLTLAAVLRTGADGRVSHASIALGGMADRPMRAKAAEGALTGATLTAEGIASAVAVVGEGTDPPTDALASSWYRREVLPVHFRRLLLS</sequence>
<evidence type="ECO:0000259" key="4">
    <source>
        <dbReference type="PROSITE" id="PS51387"/>
    </source>
</evidence>
<dbReference type="SUPFAM" id="SSF56176">
    <property type="entry name" value="FAD-binding/transporter-associated domain-like"/>
    <property type="match status" value="1"/>
</dbReference>
<dbReference type="PANTHER" id="PTHR42659">
    <property type="entry name" value="XANTHINE DEHYDROGENASE SUBUNIT C-RELATED"/>
    <property type="match status" value="1"/>
</dbReference>
<dbReference type="AlphaFoldDB" id="A0A2W5S4V5"/>
<name>A0A2W5S4V5_CERSP</name>
<evidence type="ECO:0000256" key="3">
    <source>
        <dbReference type="ARBA" id="ARBA00023002"/>
    </source>
</evidence>
<dbReference type="PANTHER" id="PTHR42659:SF2">
    <property type="entry name" value="XANTHINE DEHYDROGENASE SUBUNIT C-RELATED"/>
    <property type="match status" value="1"/>
</dbReference>
<dbReference type="Pfam" id="PF00941">
    <property type="entry name" value="FAD_binding_5"/>
    <property type="match status" value="1"/>
</dbReference>
<dbReference type="InterPro" id="IPR036683">
    <property type="entry name" value="CO_DH_flav_C_dom_sf"/>
</dbReference>
<dbReference type="Pfam" id="PF03450">
    <property type="entry name" value="CO_deh_flav_C"/>
    <property type="match status" value="1"/>
</dbReference>
<dbReference type="SMART" id="SM01092">
    <property type="entry name" value="CO_deh_flav_C"/>
    <property type="match status" value="1"/>
</dbReference>
<dbReference type="Proteomes" id="UP000248975">
    <property type="component" value="Unassembled WGS sequence"/>
</dbReference>
<dbReference type="PROSITE" id="PS51387">
    <property type="entry name" value="FAD_PCMH"/>
    <property type="match status" value="1"/>
</dbReference>
<evidence type="ECO:0000256" key="2">
    <source>
        <dbReference type="ARBA" id="ARBA00022827"/>
    </source>
</evidence>
<dbReference type="InterPro" id="IPR016166">
    <property type="entry name" value="FAD-bd_PCMH"/>
</dbReference>
<dbReference type="InterPro" id="IPR016169">
    <property type="entry name" value="FAD-bd_PCMH_sub2"/>
</dbReference>
<evidence type="ECO:0000313" key="5">
    <source>
        <dbReference type="EMBL" id="PZQ97036.1"/>
    </source>
</evidence>
<organism evidence="5 6">
    <name type="scientific">Cereibacter sphaeroides</name>
    <name type="common">Rhodobacter sphaeroides</name>
    <dbReference type="NCBI Taxonomy" id="1063"/>
    <lineage>
        <taxon>Bacteria</taxon>
        <taxon>Pseudomonadati</taxon>
        <taxon>Pseudomonadota</taxon>
        <taxon>Alphaproteobacteria</taxon>
        <taxon>Rhodobacterales</taxon>
        <taxon>Paracoccaceae</taxon>
        <taxon>Cereibacter</taxon>
    </lineage>
</organism>
<accession>A0A2W5S4V5</accession>
<proteinExistence type="predicted"/>
<dbReference type="Gene3D" id="3.30.465.10">
    <property type="match status" value="1"/>
</dbReference>
<gene>
    <name evidence="5" type="ORF">DI533_15930</name>
</gene>
<feature type="domain" description="FAD-binding PCMH-type" evidence="4">
    <location>
        <begin position="1"/>
        <end position="159"/>
    </location>
</feature>
<dbReference type="GO" id="GO:0016491">
    <property type="term" value="F:oxidoreductase activity"/>
    <property type="evidence" value="ECO:0007669"/>
    <property type="project" value="UniProtKB-KW"/>
</dbReference>
<dbReference type="GO" id="GO:0071949">
    <property type="term" value="F:FAD binding"/>
    <property type="evidence" value="ECO:0007669"/>
    <property type="project" value="InterPro"/>
</dbReference>
<dbReference type="Gene3D" id="3.30.390.50">
    <property type="entry name" value="CO dehydrogenase flavoprotein, C-terminal domain"/>
    <property type="match status" value="1"/>
</dbReference>
<keyword evidence="1" id="KW-0285">Flavoprotein</keyword>
<protein>
    <submittedName>
        <fullName evidence="5">Oxidoreductase</fullName>
    </submittedName>
</protein>